<protein>
    <submittedName>
        <fullName evidence="1">Uncharacterized protein</fullName>
    </submittedName>
</protein>
<organism evidence="1 2">
    <name type="scientific">Cenarchaeum symbiosum (strain A)</name>
    <dbReference type="NCBI Taxonomy" id="414004"/>
    <lineage>
        <taxon>Archaea</taxon>
        <taxon>Nitrososphaerota</taxon>
        <taxon>Candidatus Cenarchaeales</taxon>
        <taxon>Candidatus Cenarchaeaceae</taxon>
        <taxon>Candidatus Cenarchaeum</taxon>
    </lineage>
</organism>
<dbReference type="EMBL" id="DP000238">
    <property type="protein sequence ID" value="ABK77308.1"/>
    <property type="molecule type" value="Genomic_DNA"/>
</dbReference>
<reference evidence="1 2" key="1">
    <citation type="journal article" date="2006" name="Proc. Natl. Acad. Sci. U.S.A.">
        <title>Genomic analysis of the uncultivated marine crenarchaeote Cenarchaeum symbiosum.</title>
        <authorList>
            <person name="Hallam S.J."/>
            <person name="Konstantinidis K.T."/>
            <person name="Putnam N."/>
            <person name="Schleper C."/>
            <person name="Watanabe Y."/>
            <person name="Sugahara J."/>
            <person name="Preston C."/>
            <person name="de la Torre J."/>
            <person name="Richardson P.M."/>
            <person name="DeLong E.F."/>
        </authorList>
    </citation>
    <scope>NUCLEOTIDE SEQUENCE [LARGE SCALE GENOMIC DNA]</scope>
    <source>
        <strain evidence="2">A</strain>
    </source>
</reference>
<dbReference type="EnsemblBacteria" id="ABK77308">
    <property type="protein sequence ID" value="ABK77308"/>
    <property type="gene ID" value="CENSYa_0675"/>
</dbReference>
<gene>
    <name evidence="1" type="ordered locus">CENSYa_0675</name>
</gene>
<sequence>MDVDGLAVTKGALKEHGFRSAQFRYERGVASRCGAFVTVHVFSSGAITCVGSKSVPRAISCMRDAMKKIGVTEKPPITVRQLLVCGVIRTGWHPVMEGLQDRYEVRREAAFPGVMVRGHGTLARLYLADPVKITCMGPDMGGITRLAAEIYRAIRPGPP</sequence>
<dbReference type="AlphaFoldDB" id="A0RVE1"/>
<dbReference type="Proteomes" id="UP000000758">
    <property type="component" value="Chromosome"/>
</dbReference>
<dbReference type="HOGENOM" id="CLU_1656810_0_0_2"/>
<keyword evidence="2" id="KW-1185">Reference proteome</keyword>
<name>A0RVE1_CENSY</name>
<dbReference type="STRING" id="414004.CENSYa_0675"/>
<accession>A0RVE1</accession>
<evidence type="ECO:0000313" key="1">
    <source>
        <dbReference type="EMBL" id="ABK77308.1"/>
    </source>
</evidence>
<dbReference type="KEGG" id="csy:CENSYa_0675"/>
<evidence type="ECO:0000313" key="2">
    <source>
        <dbReference type="Proteomes" id="UP000000758"/>
    </source>
</evidence>
<proteinExistence type="predicted"/>